<dbReference type="Pfam" id="PF05235">
    <property type="entry name" value="CHAD"/>
    <property type="match status" value="1"/>
</dbReference>
<dbReference type="Pfam" id="PF01928">
    <property type="entry name" value="CYTH"/>
    <property type="match status" value="1"/>
</dbReference>
<dbReference type="RefSeq" id="WP_306890580.1">
    <property type="nucleotide sequence ID" value="NZ_JAUSVR010000008.1"/>
</dbReference>
<dbReference type="PANTHER" id="PTHR39569:SF1">
    <property type="entry name" value="INORGANIC TRIPHOSPHATASE"/>
    <property type="match status" value="1"/>
</dbReference>
<comment type="caution">
    <text evidence="4">The sequence shown here is derived from an EMBL/GenBank/DDBJ whole genome shotgun (WGS) entry which is preliminary data.</text>
</comment>
<dbReference type="Proteomes" id="UP001235094">
    <property type="component" value="Unassembled WGS sequence"/>
</dbReference>
<accession>A0ABU0LT74</accession>
<evidence type="ECO:0000259" key="3">
    <source>
        <dbReference type="PROSITE" id="PS51708"/>
    </source>
</evidence>
<feature type="domain" description="CHAD" evidence="3">
    <location>
        <begin position="263"/>
        <end position="550"/>
    </location>
</feature>
<dbReference type="PROSITE" id="PS51708">
    <property type="entry name" value="CHAD"/>
    <property type="match status" value="1"/>
</dbReference>
<sequence>MAFQADGRWPLRGGKTGSCPDERRDDMSEHTPEIQPPGDMDAPEPAGAGREVELKLLTDPATLQRLLTAAVVTRHATSKGVVRRLEATYYDTPDALIARQGASLRVRRSGKQFVQTLKLAPLESVLQRREMEARVPDIALQLDALPLSDLGAPFATLPGSELAPVFITKIRRHIQVVEFGGAVIEVAFDEGTLSAGEKAEAVCEIELELKTGEAGALYELALSLLEQGTLHIGVQSKAERGYALASGTLPTAEKAFATGIGPADTTDEAITKVLNACQRHVMANLMAAHHGRDPEGVHQLRVALRRLRTAISLFKKEVPASALQALGLDAKRLASALGPARNWDVFATTTIAEIERANLPGVDFAELKSAIVPPRARSHQAVRADLVDLECTRFLLSLGRVIERRSWRNDIGIEALAVLTQPAREFAGRGLTLLHRKALKQGHNFRKLRPTARHELRLTLKKLRYGAEFLLPLYDRDGAARKYLKRMSRLQDILGIDNDITTTQSLLREVEESTSSPQAHKAIGAITGWQGRDRLETAEALRRSWRKFIDVEPFWLD</sequence>
<dbReference type="InterPro" id="IPR023577">
    <property type="entry name" value="CYTH_domain"/>
</dbReference>
<gene>
    <name evidence="4" type="ORF">QOZ99_002792</name>
</gene>
<dbReference type="CDD" id="cd07756">
    <property type="entry name" value="CYTH-like_Pase_CHAD"/>
    <property type="match status" value="1"/>
</dbReference>
<feature type="compositionally biased region" description="Basic and acidic residues" evidence="1">
    <location>
        <begin position="20"/>
        <end position="32"/>
    </location>
</feature>
<protein>
    <submittedName>
        <fullName evidence="4">Inorganic triphosphatase YgiF</fullName>
    </submittedName>
</protein>
<keyword evidence="5" id="KW-1185">Reference proteome</keyword>
<dbReference type="Gene3D" id="2.40.320.10">
    <property type="entry name" value="Hypothetical Protein Pfu-838710-001"/>
    <property type="match status" value="1"/>
</dbReference>
<evidence type="ECO:0000313" key="4">
    <source>
        <dbReference type="EMBL" id="MDQ0511893.1"/>
    </source>
</evidence>
<dbReference type="Gene3D" id="1.40.20.10">
    <property type="entry name" value="CHAD domain"/>
    <property type="match status" value="1"/>
</dbReference>
<dbReference type="InterPro" id="IPR039013">
    <property type="entry name" value="YgiF"/>
</dbReference>
<organism evidence="4 5">
    <name type="scientific">Ancylobacter amanitiformis</name>
    <dbReference type="NCBI Taxonomy" id="217069"/>
    <lineage>
        <taxon>Bacteria</taxon>
        <taxon>Pseudomonadati</taxon>
        <taxon>Pseudomonadota</taxon>
        <taxon>Alphaproteobacteria</taxon>
        <taxon>Hyphomicrobiales</taxon>
        <taxon>Xanthobacteraceae</taxon>
        <taxon>Ancylobacter</taxon>
    </lineage>
</organism>
<name>A0ABU0LT74_9HYPH</name>
<feature type="domain" description="CYTH" evidence="2">
    <location>
        <begin position="49"/>
        <end position="248"/>
    </location>
</feature>
<dbReference type="PROSITE" id="PS51707">
    <property type="entry name" value="CYTH"/>
    <property type="match status" value="1"/>
</dbReference>
<feature type="region of interest" description="Disordered" evidence="1">
    <location>
        <begin position="1"/>
        <end position="46"/>
    </location>
</feature>
<evidence type="ECO:0000313" key="5">
    <source>
        <dbReference type="Proteomes" id="UP001235094"/>
    </source>
</evidence>
<dbReference type="SUPFAM" id="SSF55154">
    <property type="entry name" value="CYTH-like phosphatases"/>
    <property type="match status" value="1"/>
</dbReference>
<evidence type="ECO:0000256" key="1">
    <source>
        <dbReference type="SAM" id="MobiDB-lite"/>
    </source>
</evidence>
<dbReference type="InterPro" id="IPR033469">
    <property type="entry name" value="CYTH-like_dom_sf"/>
</dbReference>
<evidence type="ECO:0000259" key="2">
    <source>
        <dbReference type="PROSITE" id="PS51707"/>
    </source>
</evidence>
<proteinExistence type="predicted"/>
<dbReference type="PANTHER" id="PTHR39569">
    <property type="entry name" value="INORGANIC TRIPHOSPHATASE"/>
    <property type="match status" value="1"/>
</dbReference>
<dbReference type="InterPro" id="IPR007899">
    <property type="entry name" value="CHAD_dom"/>
</dbReference>
<dbReference type="SMART" id="SM00880">
    <property type="entry name" value="CHAD"/>
    <property type="match status" value="1"/>
</dbReference>
<dbReference type="EMBL" id="JAUSVR010000008">
    <property type="protein sequence ID" value="MDQ0511893.1"/>
    <property type="molecule type" value="Genomic_DNA"/>
</dbReference>
<reference evidence="4 5" key="1">
    <citation type="submission" date="2023-07" db="EMBL/GenBank/DDBJ databases">
        <title>Genomic Encyclopedia of Type Strains, Phase IV (KMG-IV): sequencing the most valuable type-strain genomes for metagenomic binning, comparative biology and taxonomic classification.</title>
        <authorList>
            <person name="Goeker M."/>
        </authorList>
    </citation>
    <scope>NUCLEOTIDE SEQUENCE [LARGE SCALE GENOMIC DNA]</scope>
    <source>
        <strain evidence="4 5">DSM 15561</strain>
    </source>
</reference>
<dbReference type="InterPro" id="IPR038186">
    <property type="entry name" value="CHAD_dom_sf"/>
</dbReference>
<dbReference type="SMART" id="SM01118">
    <property type="entry name" value="CYTH"/>
    <property type="match status" value="1"/>
</dbReference>